<keyword evidence="1" id="KW-1133">Transmembrane helix</keyword>
<evidence type="ECO:0000313" key="2">
    <source>
        <dbReference type="EMBL" id="KZR98526.1"/>
    </source>
</evidence>
<keyword evidence="3" id="KW-1185">Reference proteome</keyword>
<dbReference type="Proteomes" id="UP000076858">
    <property type="component" value="Unassembled WGS sequence"/>
</dbReference>
<accession>A0A164G4R0</accession>
<name>A0A164G4R0_9CRUS</name>
<dbReference type="EMBL" id="LRGB01016735">
    <property type="protein sequence ID" value="KZR98526.1"/>
    <property type="molecule type" value="Genomic_DNA"/>
</dbReference>
<gene>
    <name evidence="2" type="ORF">APZ42_006008</name>
</gene>
<evidence type="ECO:0000256" key="1">
    <source>
        <dbReference type="SAM" id="Phobius"/>
    </source>
</evidence>
<sequence length="51" mass="6095">MLNILKPLNQYWMMVTTRLGLGKICFIFSMEAYLMFFTPLFMNKVVPIFIK</sequence>
<proteinExistence type="predicted"/>
<keyword evidence="1" id="KW-0812">Transmembrane</keyword>
<comment type="caution">
    <text evidence="2">The sequence shown here is derived from an EMBL/GenBank/DDBJ whole genome shotgun (WGS) entry which is preliminary data.</text>
</comment>
<feature type="non-terminal residue" evidence="2">
    <location>
        <position position="51"/>
    </location>
</feature>
<dbReference type="AlphaFoldDB" id="A0A164G4R0"/>
<protein>
    <submittedName>
        <fullName evidence="2">Uncharacterized protein</fullName>
    </submittedName>
</protein>
<evidence type="ECO:0000313" key="3">
    <source>
        <dbReference type="Proteomes" id="UP000076858"/>
    </source>
</evidence>
<keyword evidence="1" id="KW-0472">Membrane</keyword>
<reference evidence="2 3" key="1">
    <citation type="submission" date="2016-03" db="EMBL/GenBank/DDBJ databases">
        <title>EvidentialGene: Evidence-directed Construction of Genes on Genomes.</title>
        <authorList>
            <person name="Gilbert D.G."/>
            <person name="Choi J.-H."/>
            <person name="Mockaitis K."/>
            <person name="Colbourne J."/>
            <person name="Pfrender M."/>
        </authorList>
    </citation>
    <scope>NUCLEOTIDE SEQUENCE [LARGE SCALE GENOMIC DNA]</scope>
    <source>
        <strain evidence="2 3">Xinb3</strain>
        <tissue evidence="2">Complete organism</tissue>
    </source>
</reference>
<feature type="transmembrane region" description="Helical" evidence="1">
    <location>
        <begin position="20"/>
        <end position="42"/>
    </location>
</feature>
<organism evidence="2 3">
    <name type="scientific">Daphnia magna</name>
    <dbReference type="NCBI Taxonomy" id="35525"/>
    <lineage>
        <taxon>Eukaryota</taxon>
        <taxon>Metazoa</taxon>
        <taxon>Ecdysozoa</taxon>
        <taxon>Arthropoda</taxon>
        <taxon>Crustacea</taxon>
        <taxon>Branchiopoda</taxon>
        <taxon>Diplostraca</taxon>
        <taxon>Cladocera</taxon>
        <taxon>Anomopoda</taxon>
        <taxon>Daphniidae</taxon>
        <taxon>Daphnia</taxon>
    </lineage>
</organism>